<reference evidence="1 2" key="1">
    <citation type="submission" date="2021-01" db="EMBL/GenBank/DDBJ databases">
        <title>Whole genome shotgun sequence of Plantactinospora endophytica NBRC 110450.</title>
        <authorList>
            <person name="Komaki H."/>
            <person name="Tamura T."/>
        </authorList>
    </citation>
    <scope>NUCLEOTIDE SEQUENCE [LARGE SCALE GENOMIC DNA]</scope>
    <source>
        <strain evidence="1 2">NBRC 110450</strain>
    </source>
</reference>
<evidence type="ECO:0000313" key="2">
    <source>
        <dbReference type="Proteomes" id="UP000646749"/>
    </source>
</evidence>
<keyword evidence="2" id="KW-1185">Reference proteome</keyword>
<proteinExistence type="predicted"/>
<name>A0ABQ4EGJ2_9ACTN</name>
<evidence type="ECO:0008006" key="3">
    <source>
        <dbReference type="Google" id="ProtNLM"/>
    </source>
</evidence>
<sequence length="216" mass="23710">MSDEDVAFHTAFEITADEGLAAVQRVHTALGLLDLTCAFDVLTHLNAYVCDNADPAVTDAFWAGFRARMAVPEPIEHLRLHLRTYWLVGHTARTAFDALLGDDVRRLAAAGRLHELATGPLHLRARHVLEDSGSVGWNDKRDVYQAAAAVAELRPAIFRALLGSYHAVYGSLAPAEALALLDSLHLPTDTEHLPRLRAVLRKGVENHYKDPAAWQA</sequence>
<gene>
    <name evidence="1" type="ORF">Pen02_82970</name>
</gene>
<organism evidence="1 2">
    <name type="scientific">Plantactinospora endophytica</name>
    <dbReference type="NCBI Taxonomy" id="673535"/>
    <lineage>
        <taxon>Bacteria</taxon>
        <taxon>Bacillati</taxon>
        <taxon>Actinomycetota</taxon>
        <taxon>Actinomycetes</taxon>
        <taxon>Micromonosporales</taxon>
        <taxon>Micromonosporaceae</taxon>
        <taxon>Plantactinospora</taxon>
    </lineage>
</organism>
<dbReference type="EMBL" id="BONW01000063">
    <property type="protein sequence ID" value="GIG93361.1"/>
    <property type="molecule type" value="Genomic_DNA"/>
</dbReference>
<protein>
    <recommendedName>
        <fullName evidence="3">Transcriptional regulator</fullName>
    </recommendedName>
</protein>
<accession>A0ABQ4EGJ2</accession>
<comment type="caution">
    <text evidence="1">The sequence shown here is derived from an EMBL/GenBank/DDBJ whole genome shotgun (WGS) entry which is preliminary data.</text>
</comment>
<dbReference type="Proteomes" id="UP000646749">
    <property type="component" value="Unassembled WGS sequence"/>
</dbReference>
<dbReference type="RefSeq" id="WP_203871627.1">
    <property type="nucleotide sequence ID" value="NZ_BONW01000063.1"/>
</dbReference>
<evidence type="ECO:0000313" key="1">
    <source>
        <dbReference type="EMBL" id="GIG93361.1"/>
    </source>
</evidence>